<dbReference type="AlphaFoldDB" id="A0A433ZU23"/>
<proteinExistence type="inferred from homology"/>
<dbReference type="EC" id="3.4.21.83" evidence="7"/>
<dbReference type="Gene3D" id="2.130.10.120">
    <property type="entry name" value="Prolyl oligopeptidase, N-terminal domain"/>
    <property type="match status" value="1"/>
</dbReference>
<evidence type="ECO:0000259" key="6">
    <source>
        <dbReference type="Pfam" id="PF02897"/>
    </source>
</evidence>
<dbReference type="OrthoDB" id="9801421at2"/>
<dbReference type="InterPro" id="IPR001375">
    <property type="entry name" value="Peptidase_S9_cat"/>
</dbReference>
<comment type="similarity">
    <text evidence="1">Belongs to the peptidase S9A family.</text>
</comment>
<dbReference type="InterPro" id="IPR002470">
    <property type="entry name" value="Peptidase_S9A"/>
</dbReference>
<dbReference type="Pfam" id="PF00326">
    <property type="entry name" value="Peptidase_S9"/>
    <property type="match status" value="1"/>
</dbReference>
<dbReference type="PANTHER" id="PTHR11757:SF19">
    <property type="entry name" value="PROLYL ENDOPEPTIDASE-LIKE"/>
    <property type="match status" value="1"/>
</dbReference>
<dbReference type="Gene3D" id="3.40.50.1820">
    <property type="entry name" value="alpha/beta hydrolase"/>
    <property type="match status" value="1"/>
</dbReference>
<keyword evidence="4" id="KW-0720">Serine protease</keyword>
<feature type="domain" description="Peptidase S9 prolyl oligopeptidase catalytic" evidence="5">
    <location>
        <begin position="477"/>
        <end position="687"/>
    </location>
</feature>
<dbReference type="PRINTS" id="PR00862">
    <property type="entry name" value="PROLIGOPTASE"/>
</dbReference>
<gene>
    <name evidence="7" type="ORF">CKG00_03865</name>
</gene>
<evidence type="ECO:0000313" key="8">
    <source>
        <dbReference type="Proteomes" id="UP000286908"/>
    </source>
</evidence>
<dbReference type="PANTHER" id="PTHR11757">
    <property type="entry name" value="PROTEASE FAMILY S9A OLIGOPEPTIDASE"/>
    <property type="match status" value="1"/>
</dbReference>
<evidence type="ECO:0000259" key="5">
    <source>
        <dbReference type="Pfam" id="PF00326"/>
    </source>
</evidence>
<dbReference type="InterPro" id="IPR023302">
    <property type="entry name" value="Pept_S9A_N"/>
</dbReference>
<comment type="caution">
    <text evidence="7">The sequence shown here is derived from an EMBL/GenBank/DDBJ whole genome shotgun (WGS) entry which is preliminary data.</text>
</comment>
<keyword evidence="2" id="KW-0645">Protease</keyword>
<name>A0A433ZU23_MORMO</name>
<dbReference type="SUPFAM" id="SSF50993">
    <property type="entry name" value="Peptidase/esterase 'gauge' domain"/>
    <property type="match status" value="1"/>
</dbReference>
<dbReference type="GO" id="GO:0006508">
    <property type="term" value="P:proteolysis"/>
    <property type="evidence" value="ECO:0007669"/>
    <property type="project" value="UniProtKB-KW"/>
</dbReference>
<reference evidence="7 8" key="1">
    <citation type="submission" date="2017-08" db="EMBL/GenBank/DDBJ databases">
        <title>Draft genome sequence of pheromone producing symbiont Morganella morganii, of the female New Zealand grass grub Costelytra giveni.</title>
        <authorList>
            <person name="Laugraud A."/>
            <person name="Young S.D."/>
            <person name="Hurst M.H."/>
        </authorList>
    </citation>
    <scope>NUCLEOTIDE SEQUENCE [LARGE SCALE GENOMIC DNA]</scope>
    <source>
        <strain evidence="7 8">MMsCG</strain>
    </source>
</reference>
<accession>A0A433ZU23</accession>
<evidence type="ECO:0000256" key="4">
    <source>
        <dbReference type="ARBA" id="ARBA00022825"/>
    </source>
</evidence>
<organism evidence="7 8">
    <name type="scientific">Morganella morganii</name>
    <name type="common">Proteus morganii</name>
    <dbReference type="NCBI Taxonomy" id="582"/>
    <lineage>
        <taxon>Bacteria</taxon>
        <taxon>Pseudomonadati</taxon>
        <taxon>Pseudomonadota</taxon>
        <taxon>Gammaproteobacteria</taxon>
        <taxon>Enterobacterales</taxon>
        <taxon>Morganellaceae</taxon>
        <taxon>Morganella</taxon>
    </lineage>
</organism>
<evidence type="ECO:0000256" key="2">
    <source>
        <dbReference type="ARBA" id="ARBA00022670"/>
    </source>
</evidence>
<evidence type="ECO:0000256" key="1">
    <source>
        <dbReference type="ARBA" id="ARBA00005228"/>
    </source>
</evidence>
<dbReference type="InterPro" id="IPR029058">
    <property type="entry name" value="AB_hydrolase_fold"/>
</dbReference>
<dbReference type="Pfam" id="PF02897">
    <property type="entry name" value="Peptidase_S9_N"/>
    <property type="match status" value="1"/>
</dbReference>
<dbReference type="InterPro" id="IPR051543">
    <property type="entry name" value="Serine_Peptidase_S9A"/>
</dbReference>
<dbReference type="SUPFAM" id="SSF53474">
    <property type="entry name" value="alpha/beta-Hydrolases"/>
    <property type="match status" value="1"/>
</dbReference>
<evidence type="ECO:0000313" key="7">
    <source>
        <dbReference type="EMBL" id="RUT65638.1"/>
    </source>
</evidence>
<protein>
    <submittedName>
        <fullName evidence="7">Oligopeptidase B</fullName>
        <ecNumber evidence="7">3.4.21.83</ecNumber>
    </submittedName>
</protein>
<evidence type="ECO:0000256" key="3">
    <source>
        <dbReference type="ARBA" id="ARBA00022801"/>
    </source>
</evidence>
<keyword evidence="3 7" id="KW-0378">Hydrolase</keyword>
<dbReference type="GO" id="GO:0004252">
    <property type="term" value="F:serine-type endopeptidase activity"/>
    <property type="evidence" value="ECO:0007669"/>
    <property type="project" value="UniProtKB-EC"/>
</dbReference>
<dbReference type="EMBL" id="NRQY01000001">
    <property type="protein sequence ID" value="RUT65638.1"/>
    <property type="molecule type" value="Genomic_DNA"/>
</dbReference>
<dbReference type="Proteomes" id="UP000286908">
    <property type="component" value="Unassembled WGS sequence"/>
</dbReference>
<feature type="domain" description="Peptidase S9A N-terminal" evidence="6">
    <location>
        <begin position="24"/>
        <end position="413"/>
    </location>
</feature>
<sequence length="696" mass="79874">MTSQQKKILSGAVMTIPQALKRPVQFTAHGETRTDNYYWLRDDTRSDPQVIQYLTDENQYTQQKLQAAEPLREALYEEMVARMPQADESAPYSYNGYVYRTRFEAGKEYPLYERRKITADQWELLADGNARAEGLAYYELVSLAVSADNRRIAIAEDKVGRREYQVAYRDLTDNHWQESVLTDVADDLVWSADGSVLFYVRQDPQTLLPFEVYRHRFGTDTAQDELVYREDDDRFYTGLSLSSSREWIFIGCHSPVTSEVHLINANEPLLPPVCFSPRQDGREYHIDHLDGQFYIRSDHENELFGLYQTNAPENQWQTLIAPQPDTDLEDFTLFRDWLVLQERHAALPQIRIIHRQSGKETQVAFDDGAYCAWLGLNPEPDSQLLRYGYTSMTTPASVYELDMVSGERTLLKQAQVNGFQRDNYHSERIWITARDGVQVPVSLVWHKDYYQRGHDSQGHNPLLIEGYGAYGASMDPDFDANRLSLLDRGFVYAQAHIRGGGELGKRWYNAGKMQHKINSFNDFVDVTRELIARRYGAENRIYATGGSAGGLLMGAVINQAPELYRGIVTQVPFVDALTTMSDPSIPLTTGEYEEWGNPENESAYRDIRAYSPYDNIEAKAYPDMLVTSGLHDSQVQYWEPAKWVAKLREMKTDDNLLLLYTDMEAGHGGKSGRFNYLWDVALSYVFLLMVDEQQAP</sequence>